<dbReference type="PROSITE" id="PS50102">
    <property type="entry name" value="RRM"/>
    <property type="match status" value="3"/>
</dbReference>
<evidence type="ECO:0000313" key="9">
    <source>
        <dbReference type="Proteomes" id="UP000053815"/>
    </source>
</evidence>
<dbReference type="SMART" id="SM00517">
    <property type="entry name" value="PolyA"/>
    <property type="match status" value="1"/>
</dbReference>
<evidence type="ECO:0000259" key="6">
    <source>
        <dbReference type="PROSITE" id="PS50102"/>
    </source>
</evidence>
<feature type="domain" description="RRM" evidence="6">
    <location>
        <begin position="293"/>
        <end position="371"/>
    </location>
</feature>
<feature type="compositionally biased region" description="Polar residues" evidence="5">
    <location>
        <begin position="476"/>
        <end position="501"/>
    </location>
</feature>
<feature type="domain" description="PABC" evidence="7">
    <location>
        <begin position="897"/>
        <end position="974"/>
    </location>
</feature>
<dbReference type="InterPro" id="IPR002004">
    <property type="entry name" value="PABP_HYD_C"/>
</dbReference>
<evidence type="ECO:0000313" key="8">
    <source>
        <dbReference type="EMBL" id="GAN10032.1"/>
    </source>
</evidence>
<dbReference type="Pfam" id="PF00076">
    <property type="entry name" value="RRM_1"/>
    <property type="match status" value="3"/>
</dbReference>
<dbReference type="GO" id="GO:0003723">
    <property type="term" value="F:RNA binding"/>
    <property type="evidence" value="ECO:0007669"/>
    <property type="project" value="UniProtKB-UniRule"/>
</dbReference>
<reference evidence="8" key="1">
    <citation type="submission" date="2014-09" db="EMBL/GenBank/DDBJ databases">
        <title>Draft genome sequence of an oleaginous Mucoromycotina fungus Mucor ambiguus NBRC6742.</title>
        <authorList>
            <person name="Takeda I."/>
            <person name="Yamane N."/>
            <person name="Morita T."/>
            <person name="Tamano K."/>
            <person name="Machida M."/>
            <person name="Baker S."/>
            <person name="Koike H."/>
        </authorList>
    </citation>
    <scope>NUCLEOTIDE SEQUENCE</scope>
    <source>
        <strain evidence="8">NBRC 6742</strain>
    </source>
</reference>
<name>A0A0C9N1Y7_9FUNG</name>
<evidence type="ECO:0000256" key="1">
    <source>
        <dbReference type="ARBA" id="ARBA00008557"/>
    </source>
</evidence>
<keyword evidence="3 4" id="KW-0694">RNA-binding</keyword>
<evidence type="ECO:0000259" key="7">
    <source>
        <dbReference type="PROSITE" id="PS51309"/>
    </source>
</evidence>
<dbReference type="Proteomes" id="UP000053815">
    <property type="component" value="Unassembled WGS sequence"/>
</dbReference>
<dbReference type="PANTHER" id="PTHR24012">
    <property type="entry name" value="RNA BINDING PROTEIN"/>
    <property type="match status" value="1"/>
</dbReference>
<dbReference type="InterPro" id="IPR000504">
    <property type="entry name" value="RRM_dom"/>
</dbReference>
<feature type="compositionally biased region" description="Polar residues" evidence="5">
    <location>
        <begin position="381"/>
        <end position="395"/>
    </location>
</feature>
<evidence type="ECO:0000256" key="2">
    <source>
        <dbReference type="ARBA" id="ARBA00022737"/>
    </source>
</evidence>
<gene>
    <name evidence="8" type="ORF">MAM1_0314d09566</name>
</gene>
<feature type="compositionally biased region" description="Low complexity" evidence="5">
    <location>
        <begin position="429"/>
        <end position="466"/>
    </location>
</feature>
<organism evidence="8">
    <name type="scientific">Mucor ambiguus</name>
    <dbReference type="NCBI Taxonomy" id="91626"/>
    <lineage>
        <taxon>Eukaryota</taxon>
        <taxon>Fungi</taxon>
        <taxon>Fungi incertae sedis</taxon>
        <taxon>Mucoromycota</taxon>
        <taxon>Mucoromycotina</taxon>
        <taxon>Mucoromycetes</taxon>
        <taxon>Mucorales</taxon>
        <taxon>Mucorineae</taxon>
        <taxon>Mucoraceae</taxon>
        <taxon>Mucor</taxon>
    </lineage>
</organism>
<dbReference type="SUPFAM" id="SSF63570">
    <property type="entry name" value="PABC (PABP) domain"/>
    <property type="match status" value="2"/>
</dbReference>
<dbReference type="OrthoDB" id="6159137at2759"/>
<keyword evidence="2" id="KW-0677">Repeat</keyword>
<feature type="compositionally biased region" description="Low complexity" evidence="5">
    <location>
        <begin position="827"/>
        <end position="842"/>
    </location>
</feature>
<feature type="region of interest" description="Disordered" evidence="5">
    <location>
        <begin position="373"/>
        <end position="395"/>
    </location>
</feature>
<evidence type="ECO:0000256" key="5">
    <source>
        <dbReference type="SAM" id="MobiDB-lite"/>
    </source>
</evidence>
<dbReference type="AlphaFoldDB" id="A0A0C9N1Y7"/>
<dbReference type="InterPro" id="IPR036053">
    <property type="entry name" value="PABP-dom"/>
</dbReference>
<dbReference type="EMBL" id="DF836603">
    <property type="protein sequence ID" value="GAN10032.1"/>
    <property type="molecule type" value="Genomic_DNA"/>
</dbReference>
<feature type="region of interest" description="Disordered" evidence="5">
    <location>
        <begin position="409"/>
        <end position="594"/>
    </location>
</feature>
<feature type="compositionally biased region" description="Polar residues" evidence="5">
    <location>
        <begin position="681"/>
        <end position="692"/>
    </location>
</feature>
<evidence type="ECO:0000256" key="3">
    <source>
        <dbReference type="ARBA" id="ARBA00022884"/>
    </source>
</evidence>
<dbReference type="SMART" id="SM00360">
    <property type="entry name" value="RRM"/>
    <property type="match status" value="3"/>
</dbReference>
<dbReference type="PROSITE" id="PS51309">
    <property type="entry name" value="PABC"/>
    <property type="match status" value="1"/>
</dbReference>
<dbReference type="InterPro" id="IPR035979">
    <property type="entry name" value="RBD_domain_sf"/>
</dbReference>
<feature type="region of interest" description="Disordered" evidence="5">
    <location>
        <begin position="818"/>
        <end position="881"/>
    </location>
</feature>
<dbReference type="Pfam" id="PF00658">
    <property type="entry name" value="MLLE"/>
    <property type="match status" value="1"/>
</dbReference>
<feature type="compositionally biased region" description="Low complexity" evidence="5">
    <location>
        <begin position="543"/>
        <end position="554"/>
    </location>
</feature>
<feature type="region of interest" description="Disordered" evidence="5">
    <location>
        <begin position="630"/>
        <end position="692"/>
    </location>
</feature>
<feature type="domain" description="RRM" evidence="6">
    <location>
        <begin position="152"/>
        <end position="224"/>
    </location>
</feature>
<dbReference type="InterPro" id="IPR012677">
    <property type="entry name" value="Nucleotide-bd_a/b_plait_sf"/>
</dbReference>
<dbReference type="CDD" id="cd00590">
    <property type="entry name" value="RRM_SF"/>
    <property type="match status" value="2"/>
</dbReference>
<comment type="similarity">
    <text evidence="1">Belongs to the polyadenylate-binding protein type-1 family.</text>
</comment>
<feature type="compositionally biased region" description="Polar residues" evidence="5">
    <location>
        <begin position="573"/>
        <end position="594"/>
    </location>
</feature>
<dbReference type="Gene3D" id="1.10.1900.10">
    <property type="entry name" value="c-terminal domain of poly(a) binding protein"/>
    <property type="match status" value="2"/>
</dbReference>
<keyword evidence="9" id="KW-1185">Reference proteome</keyword>
<sequence length="974" mass="108185">MTELFVTKAVVKLPKKTNANRLSQHLMVDTSSDYNNMATHATTATKPHQQVPPPSEEYYSSFLVTEKLYIDGLPNSVVETEIMDLVKSCCPERIYLSRNHESSSGYIQFKSKEMADRAYTLLNGVTFRAGLRLQLKINPPSSDYPEPEAHAGILHIKNLPGHTNNKLLYELFRPFGPMILCKILVEQASTFKGTALVQYFNPQDAQDAESMMHNKTVQGNTISVFPIIPNSSNKPTRSSVHSIETKDIVCTLDTAHISTPTSPLPPTPAPMCNTASSPISVIRSDGSSMVDYTNLYIKNLDLNVKSVDLFNNFRRFGRIISARVMKNAQTKQSKGFGFVSFSKADEAQKARHEMDGEFILSKPVIVAFHEPKKAREADGSVSPTQSTCNGASRQQTVATSVSPYLVQHQQQQQQQLYNRLSPPPPPTPSFTSPPSHQNIYEQKQQQQNNGNGYHTNNINNKINGKNATRTRDSIDQRYSSTLTMPQQKYNNNGSSYQQTYTPSQPLLPPPPSSGYKPMERNSSNLSHHQHHQNSVGAPHQYDQKQQQQQTNQYQGPTKKVHEPYQGQQQQQQHTYSTPIKRVSSATGSVQQPPSLSTLASGAFINTPQYTSATTPTSASTNNTYQHPNYYQQQQQQHISPPPPQHHNPNSHWSYSPHSQKQQQQQERPSFRRRGSVESMASVMTETSSQTRRQTITKAVLAVEKSNDSNLNDIVDMLLTLRKKDLATCLFNKVFLKAKIKQAKDALDIFVEEQQQQQQQQQEQPLHQNLAFYGPAIHMSSPPPASTMVANYYYQPKEEPMPSYIQHVALPPKGSRAIPIVAPPPAPTTMSSTPSSAAAANSSKTGVAPNTKPANTSNGTSAANAAATPSSSNSKPSKSTDLKVLDSNTMNAQELSEEISKFLKALDGLPLHEKKQSLGDRLFPLVKSTGVKQAPKITIRLLDSVPLDELAYSMYDKDKLKQQVTQISATISTKY</sequence>
<dbReference type="SUPFAM" id="SSF54928">
    <property type="entry name" value="RNA-binding domain, RBD"/>
    <property type="match status" value="2"/>
</dbReference>
<proteinExistence type="inferred from homology"/>
<dbReference type="Gene3D" id="3.30.70.330">
    <property type="match status" value="3"/>
</dbReference>
<accession>A0A0C9N1Y7</accession>
<dbReference type="STRING" id="91626.A0A0C9N1Y7"/>
<evidence type="ECO:0000256" key="4">
    <source>
        <dbReference type="PROSITE-ProRule" id="PRU00176"/>
    </source>
</evidence>
<feature type="domain" description="RRM" evidence="6">
    <location>
        <begin position="66"/>
        <end position="140"/>
    </location>
</feature>
<protein>
    <submittedName>
        <fullName evidence="8">Uncharacterized protein</fullName>
    </submittedName>
</protein>
<feature type="compositionally biased region" description="Low complexity" evidence="5">
    <location>
        <begin position="852"/>
        <end position="876"/>
    </location>
</feature>